<dbReference type="EMBL" id="JBHSWB010000001">
    <property type="protein sequence ID" value="MFC6659051.1"/>
    <property type="molecule type" value="Genomic_DNA"/>
</dbReference>
<evidence type="ECO:0000259" key="1">
    <source>
        <dbReference type="Pfam" id="PF12146"/>
    </source>
</evidence>
<dbReference type="Proteomes" id="UP001596317">
    <property type="component" value="Unassembled WGS sequence"/>
</dbReference>
<evidence type="ECO:0000313" key="3">
    <source>
        <dbReference type="Proteomes" id="UP001596317"/>
    </source>
</evidence>
<proteinExistence type="predicted"/>
<accession>A0ABW1ZE23</accession>
<dbReference type="Gene3D" id="3.40.50.1820">
    <property type="entry name" value="alpha/beta hydrolase"/>
    <property type="match status" value="1"/>
</dbReference>
<dbReference type="RefSeq" id="WP_224605638.1">
    <property type="nucleotide sequence ID" value="NZ_JAIQXV010000003.1"/>
</dbReference>
<keyword evidence="2" id="KW-0378">Hydrolase</keyword>
<evidence type="ECO:0000313" key="2">
    <source>
        <dbReference type="EMBL" id="MFC6659051.1"/>
    </source>
</evidence>
<reference evidence="3" key="1">
    <citation type="journal article" date="2019" name="Int. J. Syst. Evol. Microbiol.">
        <title>The Global Catalogue of Microorganisms (GCM) 10K type strain sequencing project: providing services to taxonomists for standard genome sequencing and annotation.</title>
        <authorList>
            <consortium name="The Broad Institute Genomics Platform"/>
            <consortium name="The Broad Institute Genome Sequencing Center for Infectious Disease"/>
            <person name="Wu L."/>
            <person name="Ma J."/>
        </authorList>
    </citation>
    <scope>NUCLEOTIDE SEQUENCE [LARGE SCALE GENOMIC DNA]</scope>
    <source>
        <strain evidence="3">CCUG 63830</strain>
    </source>
</reference>
<dbReference type="Pfam" id="PF12146">
    <property type="entry name" value="Hydrolase_4"/>
    <property type="match status" value="1"/>
</dbReference>
<organism evidence="2 3">
    <name type="scientific">Deinococcus multiflagellatus</name>
    <dbReference type="NCBI Taxonomy" id="1656887"/>
    <lineage>
        <taxon>Bacteria</taxon>
        <taxon>Thermotogati</taxon>
        <taxon>Deinococcota</taxon>
        <taxon>Deinococci</taxon>
        <taxon>Deinococcales</taxon>
        <taxon>Deinococcaceae</taxon>
        <taxon>Deinococcus</taxon>
    </lineage>
</organism>
<dbReference type="InterPro" id="IPR017208">
    <property type="entry name" value="UCP037442_abhydr"/>
</dbReference>
<sequence>MSPTACMFRTSAGHALAATVYTPDGLSPAQVRKSVLLAPATGIRRGFYGAFAAHLAGQGYGVLSFDFQGIGGSLSGALRDCPASLVSWGEVDLPAALDELTRQFPAARPQLVGHSAGGQLVGLMPGAGRLASVLAVAGSSGQLAQMPAPYRLKAEFFMRVLIPASTLALGYARTDLVGMGGPLPRAAAAQWARWCLGRGYVETGFGREVRTHQYDTLDLPSLWLRAADDEIAVPANVEDMIRVFKKMAPHAQRQTLHPADYGLPRLGHMGFFHPDARAVWPVMVAWLERHAG</sequence>
<dbReference type="InterPro" id="IPR029058">
    <property type="entry name" value="AB_hydrolase_fold"/>
</dbReference>
<keyword evidence="2" id="KW-0031">Aminopeptidase</keyword>
<protein>
    <submittedName>
        <fullName evidence="2">Serine aminopeptidase domain-containing protein</fullName>
    </submittedName>
</protein>
<dbReference type="SUPFAM" id="SSF53474">
    <property type="entry name" value="alpha/beta-Hydrolases"/>
    <property type="match status" value="1"/>
</dbReference>
<gene>
    <name evidence="2" type="ORF">ACFP90_00780</name>
</gene>
<name>A0ABW1ZE23_9DEIO</name>
<comment type="caution">
    <text evidence="2">The sequence shown here is derived from an EMBL/GenBank/DDBJ whole genome shotgun (WGS) entry which is preliminary data.</text>
</comment>
<dbReference type="GO" id="GO:0004177">
    <property type="term" value="F:aminopeptidase activity"/>
    <property type="evidence" value="ECO:0007669"/>
    <property type="project" value="UniProtKB-KW"/>
</dbReference>
<dbReference type="PIRSF" id="PIRSF037442">
    <property type="entry name" value="UCP037442_abhydr"/>
    <property type="match status" value="1"/>
</dbReference>
<feature type="domain" description="Serine aminopeptidase S33" evidence="1">
    <location>
        <begin position="30"/>
        <end position="123"/>
    </location>
</feature>
<dbReference type="InterPro" id="IPR022742">
    <property type="entry name" value="Hydrolase_4"/>
</dbReference>
<keyword evidence="3" id="KW-1185">Reference proteome</keyword>
<keyword evidence="2" id="KW-0645">Protease</keyword>